<dbReference type="CTD" id="20217288"/>
<dbReference type="STRING" id="6412.T1G891"/>
<organism evidence="2 3">
    <name type="scientific">Helobdella robusta</name>
    <name type="common">Californian leech</name>
    <dbReference type="NCBI Taxonomy" id="6412"/>
    <lineage>
        <taxon>Eukaryota</taxon>
        <taxon>Metazoa</taxon>
        <taxon>Spiralia</taxon>
        <taxon>Lophotrochozoa</taxon>
        <taxon>Annelida</taxon>
        <taxon>Clitellata</taxon>
        <taxon>Hirudinea</taxon>
        <taxon>Rhynchobdellida</taxon>
        <taxon>Glossiphoniidae</taxon>
        <taxon>Helobdella</taxon>
    </lineage>
</organism>
<evidence type="ECO:0000313" key="3">
    <source>
        <dbReference type="Proteomes" id="UP000015101"/>
    </source>
</evidence>
<dbReference type="HOGENOM" id="CLU_000680_22_5_1"/>
<keyword evidence="3" id="KW-1185">Reference proteome</keyword>
<evidence type="ECO:0000313" key="1">
    <source>
        <dbReference type="EMBL" id="ESO10455.1"/>
    </source>
</evidence>
<dbReference type="EMBL" id="KB095871">
    <property type="protein sequence ID" value="ESO10455.1"/>
    <property type="molecule type" value="Genomic_DNA"/>
</dbReference>
<evidence type="ECO:0000313" key="2">
    <source>
        <dbReference type="EnsemblMetazoa" id="HelroP91792"/>
    </source>
</evidence>
<name>T1G891_HELRO</name>
<dbReference type="PRINTS" id="PR01345">
    <property type="entry name" value="CERVTRCPTASE"/>
</dbReference>
<dbReference type="PANTHER" id="PTHR33332">
    <property type="entry name" value="REVERSE TRANSCRIPTASE DOMAIN-CONTAINING PROTEIN"/>
    <property type="match status" value="1"/>
</dbReference>
<dbReference type="KEGG" id="hro:HELRODRAFT_91792"/>
<gene>
    <name evidence="2" type="primary">20217288</name>
    <name evidence="1" type="ORF">HELRODRAFT_91792</name>
</gene>
<dbReference type="GeneID" id="20217288"/>
<dbReference type="InParanoid" id="T1G891"/>
<reference evidence="1 3" key="2">
    <citation type="journal article" date="2013" name="Nature">
        <title>Insights into bilaterian evolution from three spiralian genomes.</title>
        <authorList>
            <person name="Simakov O."/>
            <person name="Marletaz F."/>
            <person name="Cho S.J."/>
            <person name="Edsinger-Gonzales E."/>
            <person name="Havlak P."/>
            <person name="Hellsten U."/>
            <person name="Kuo D.H."/>
            <person name="Larsson T."/>
            <person name="Lv J."/>
            <person name="Arendt D."/>
            <person name="Savage R."/>
            <person name="Osoegawa K."/>
            <person name="de Jong P."/>
            <person name="Grimwood J."/>
            <person name="Chapman J.A."/>
            <person name="Shapiro H."/>
            <person name="Aerts A."/>
            <person name="Otillar R.P."/>
            <person name="Terry A.Y."/>
            <person name="Boore J.L."/>
            <person name="Grigoriev I.V."/>
            <person name="Lindberg D.R."/>
            <person name="Seaver E.C."/>
            <person name="Weisblat D.A."/>
            <person name="Putnam N.H."/>
            <person name="Rokhsar D.S."/>
        </authorList>
    </citation>
    <scope>NUCLEOTIDE SEQUENCE</scope>
</reference>
<dbReference type="EMBL" id="AMQM01008889">
    <property type="status" value="NOT_ANNOTATED_CDS"/>
    <property type="molecule type" value="Genomic_DNA"/>
</dbReference>
<dbReference type="EnsemblMetazoa" id="HelroT91792">
    <property type="protein sequence ID" value="HelroP91792"/>
    <property type="gene ID" value="HelroG91792"/>
</dbReference>
<sequence length="75" mass="8804">KDLGVIVDNKFNFNLHINDITHMASFCARSLIRCFISRNKDLLMKAFCTYVRPLVEYCSPVWSPHYKYQVSSDQD</sequence>
<proteinExistence type="predicted"/>
<dbReference type="AlphaFoldDB" id="T1G891"/>
<accession>T1G891</accession>
<dbReference type="eggNOG" id="KOG1075">
    <property type="taxonomic scope" value="Eukaryota"/>
</dbReference>
<reference evidence="2" key="3">
    <citation type="submission" date="2015-06" db="UniProtKB">
        <authorList>
            <consortium name="EnsemblMetazoa"/>
        </authorList>
    </citation>
    <scope>IDENTIFICATION</scope>
</reference>
<dbReference type="OrthoDB" id="8064698at2759"/>
<reference evidence="3" key="1">
    <citation type="submission" date="2012-12" db="EMBL/GenBank/DDBJ databases">
        <authorList>
            <person name="Hellsten U."/>
            <person name="Grimwood J."/>
            <person name="Chapman J.A."/>
            <person name="Shapiro H."/>
            <person name="Aerts A."/>
            <person name="Otillar R.P."/>
            <person name="Terry A.Y."/>
            <person name="Boore J.L."/>
            <person name="Simakov O."/>
            <person name="Marletaz F."/>
            <person name="Cho S.-J."/>
            <person name="Edsinger-Gonzales E."/>
            <person name="Havlak P."/>
            <person name="Kuo D.-H."/>
            <person name="Larsson T."/>
            <person name="Lv J."/>
            <person name="Arendt D."/>
            <person name="Savage R."/>
            <person name="Osoegawa K."/>
            <person name="de Jong P."/>
            <person name="Lindberg D.R."/>
            <person name="Seaver E.C."/>
            <person name="Weisblat D.A."/>
            <person name="Putnam N.H."/>
            <person name="Grigoriev I.V."/>
            <person name="Rokhsar D.S."/>
        </authorList>
    </citation>
    <scope>NUCLEOTIDE SEQUENCE</scope>
</reference>
<dbReference type="Proteomes" id="UP000015101">
    <property type="component" value="Unassembled WGS sequence"/>
</dbReference>
<protein>
    <submittedName>
        <fullName evidence="1 2">Uncharacterized protein</fullName>
    </submittedName>
</protein>
<dbReference type="RefSeq" id="XP_009011453.1">
    <property type="nucleotide sequence ID" value="XM_009013205.1"/>
</dbReference>